<dbReference type="EMBL" id="BT144585">
    <property type="protein sequence ID" value="AFK44379.1"/>
    <property type="molecule type" value="mRNA"/>
</dbReference>
<feature type="transmembrane region" description="Helical" evidence="1">
    <location>
        <begin position="6"/>
        <end position="26"/>
    </location>
</feature>
<name>I3SVT7_MEDTR</name>
<protein>
    <recommendedName>
        <fullName evidence="3">Transmembrane protein</fullName>
    </recommendedName>
</protein>
<accession>I3SVT7</accession>
<proteinExistence type="evidence at transcript level"/>
<organism evidence="2">
    <name type="scientific">Medicago truncatula</name>
    <name type="common">Barrel medic</name>
    <name type="synonym">Medicago tribuloides</name>
    <dbReference type="NCBI Taxonomy" id="3880"/>
    <lineage>
        <taxon>Eukaryota</taxon>
        <taxon>Viridiplantae</taxon>
        <taxon>Streptophyta</taxon>
        <taxon>Embryophyta</taxon>
        <taxon>Tracheophyta</taxon>
        <taxon>Spermatophyta</taxon>
        <taxon>Magnoliopsida</taxon>
        <taxon>eudicotyledons</taxon>
        <taxon>Gunneridae</taxon>
        <taxon>Pentapetalae</taxon>
        <taxon>rosids</taxon>
        <taxon>fabids</taxon>
        <taxon>Fabales</taxon>
        <taxon>Fabaceae</taxon>
        <taxon>Papilionoideae</taxon>
        <taxon>50 kb inversion clade</taxon>
        <taxon>NPAAA clade</taxon>
        <taxon>Hologalegina</taxon>
        <taxon>IRL clade</taxon>
        <taxon>Trifolieae</taxon>
        <taxon>Medicago</taxon>
    </lineage>
</organism>
<keyword evidence="1" id="KW-0812">Transmembrane</keyword>
<evidence type="ECO:0008006" key="3">
    <source>
        <dbReference type="Google" id="ProtNLM"/>
    </source>
</evidence>
<evidence type="ECO:0000313" key="2">
    <source>
        <dbReference type="EMBL" id="AFK44379.1"/>
    </source>
</evidence>
<reference evidence="2" key="1">
    <citation type="submission" date="2012-05" db="EMBL/GenBank/DDBJ databases">
        <authorList>
            <person name="Krishnakumar V."/>
            <person name="Cheung F."/>
            <person name="Xiao Y."/>
            <person name="Chan A."/>
            <person name="Moskal W.A."/>
            <person name="Town C.D."/>
        </authorList>
    </citation>
    <scope>NUCLEOTIDE SEQUENCE</scope>
</reference>
<keyword evidence="1" id="KW-1133">Transmembrane helix</keyword>
<keyword evidence="1" id="KW-0472">Membrane</keyword>
<evidence type="ECO:0000256" key="1">
    <source>
        <dbReference type="SAM" id="Phobius"/>
    </source>
</evidence>
<sequence>MDVVKNYIISLLCPLFYVLNFVDMLLKKTISVVDFIAAAE</sequence>
<dbReference type="AlphaFoldDB" id="I3SVT7"/>